<dbReference type="AlphaFoldDB" id="A0A8T0D3P3"/>
<evidence type="ECO:0000313" key="2">
    <source>
        <dbReference type="EMBL" id="KAF8562469.1"/>
    </source>
</evidence>
<dbReference type="Proteomes" id="UP000699462">
    <property type="component" value="Unassembled WGS sequence"/>
</dbReference>
<dbReference type="GO" id="GO:0043248">
    <property type="term" value="P:proteasome assembly"/>
    <property type="evidence" value="ECO:0007669"/>
    <property type="project" value="InterPro"/>
</dbReference>
<name>A0A8T0D3P3_9TREM</name>
<feature type="domain" description="Proteasome component Ecm29 N-terminal" evidence="1">
    <location>
        <begin position="1"/>
        <end position="219"/>
    </location>
</feature>
<accession>A0A8T0D3P3</accession>
<dbReference type="InterPro" id="IPR024372">
    <property type="entry name" value="Ecm29_N"/>
</dbReference>
<gene>
    <name evidence="2" type="ORF">P879_10275</name>
</gene>
<dbReference type="OrthoDB" id="16066at2759"/>
<dbReference type="Pfam" id="PF13001">
    <property type="entry name" value="ECM29_N"/>
    <property type="match status" value="1"/>
</dbReference>
<evidence type="ECO:0000259" key="1">
    <source>
        <dbReference type="Pfam" id="PF13001"/>
    </source>
</evidence>
<dbReference type="EMBL" id="JTDF01019862">
    <property type="protein sequence ID" value="KAF8562469.1"/>
    <property type="molecule type" value="Genomic_DNA"/>
</dbReference>
<evidence type="ECO:0000313" key="3">
    <source>
        <dbReference type="Proteomes" id="UP000699462"/>
    </source>
</evidence>
<keyword evidence="3" id="KW-1185">Reference proteome</keyword>
<feature type="non-terminal residue" evidence="2">
    <location>
        <position position="1"/>
    </location>
</feature>
<sequence length="284" mass="32240">GYPRLSFVQQVGLLPFLFTSLTEDKPICQRDALLDVTLPFMENVTQELVPRDIGLSELSTQRRFIKDFYSLILLTPYNLQRLVRFDANQAVIPDGFNSYHLSRVVHDRFSTISCAEELEKYKVGLIHFFSRHFFPAEESIIPILFGYGNTRYSAVSTAAKELRTLSMIVDWEDEVLLSRILTWYLGRKRELDPIGRNEPRRLLSATMRIKLGHYLPRSGITLPGLLAPSPVEAALLALESVSMSHNSQSQLSANVHPAAPPPPPLRVYRSMSARTQSVSRRNVL</sequence>
<dbReference type="GO" id="GO:0060090">
    <property type="term" value="F:molecular adaptor activity"/>
    <property type="evidence" value="ECO:0007669"/>
    <property type="project" value="InterPro"/>
</dbReference>
<organism evidence="2 3">
    <name type="scientific">Paragonimus westermani</name>
    <dbReference type="NCBI Taxonomy" id="34504"/>
    <lineage>
        <taxon>Eukaryota</taxon>
        <taxon>Metazoa</taxon>
        <taxon>Spiralia</taxon>
        <taxon>Lophotrochozoa</taxon>
        <taxon>Platyhelminthes</taxon>
        <taxon>Trematoda</taxon>
        <taxon>Digenea</taxon>
        <taxon>Plagiorchiida</taxon>
        <taxon>Troglotremata</taxon>
        <taxon>Troglotrematidae</taxon>
        <taxon>Paragonimus</taxon>
    </lineage>
</organism>
<proteinExistence type="predicted"/>
<comment type="caution">
    <text evidence="2">The sequence shown here is derived from an EMBL/GenBank/DDBJ whole genome shotgun (WGS) entry which is preliminary data.</text>
</comment>
<protein>
    <recommendedName>
        <fullName evidence="1">Proteasome component Ecm29 N-terminal domain-containing protein</fullName>
    </recommendedName>
</protein>
<reference evidence="2 3" key="1">
    <citation type="submission" date="2019-07" db="EMBL/GenBank/DDBJ databases">
        <title>Annotation for the trematode Paragonimus westermani.</title>
        <authorList>
            <person name="Choi Y.-J."/>
        </authorList>
    </citation>
    <scope>NUCLEOTIDE SEQUENCE [LARGE SCALE GENOMIC DNA]</scope>
    <source>
        <strain evidence="2">180907_Pwestermani</strain>
    </source>
</reference>